<evidence type="ECO:0000313" key="6">
    <source>
        <dbReference type="EMBL" id="TWI45299.1"/>
    </source>
</evidence>
<comment type="catalytic activity">
    <reaction evidence="1">
        <text>a 1,2-diacyl-sn-glycero-3-phosphocholine + H2O = a 1,2-diacyl-sn-glycero-3-phosphate + choline + H(+)</text>
        <dbReference type="Rhea" id="RHEA:14445"/>
        <dbReference type="ChEBI" id="CHEBI:15354"/>
        <dbReference type="ChEBI" id="CHEBI:15377"/>
        <dbReference type="ChEBI" id="CHEBI:15378"/>
        <dbReference type="ChEBI" id="CHEBI:57643"/>
        <dbReference type="ChEBI" id="CHEBI:58608"/>
        <dbReference type="EC" id="3.1.4.4"/>
    </reaction>
</comment>
<dbReference type="PROSITE" id="PS50035">
    <property type="entry name" value="PLD"/>
    <property type="match status" value="1"/>
</dbReference>
<evidence type="ECO:0000256" key="2">
    <source>
        <dbReference type="ARBA" id="ARBA00022737"/>
    </source>
</evidence>
<keyword evidence="3" id="KW-0378">Hydrolase</keyword>
<name>A0A562PLK6_9BURK</name>
<feature type="domain" description="PLD phosphodiesterase" evidence="5">
    <location>
        <begin position="544"/>
        <end position="571"/>
    </location>
</feature>
<reference evidence="6 7" key="1">
    <citation type="journal article" date="2015" name="Stand. Genomic Sci.">
        <title>Genomic Encyclopedia of Bacterial and Archaeal Type Strains, Phase III: the genomes of soil and plant-associated and newly described type strains.</title>
        <authorList>
            <person name="Whitman W.B."/>
            <person name="Woyke T."/>
            <person name="Klenk H.P."/>
            <person name="Zhou Y."/>
            <person name="Lilburn T.G."/>
            <person name="Beck B.J."/>
            <person name="De Vos P."/>
            <person name="Vandamme P."/>
            <person name="Eisen J.A."/>
            <person name="Garrity G."/>
            <person name="Hugenholtz P."/>
            <person name="Kyrpides N.C."/>
        </authorList>
    </citation>
    <scope>NUCLEOTIDE SEQUENCE [LARGE SCALE GENOMIC DNA]</scope>
    <source>
        <strain evidence="6 7">CGMCC 1.10685</strain>
    </source>
</reference>
<dbReference type="SMART" id="SM00155">
    <property type="entry name" value="PLDc"/>
    <property type="match status" value="2"/>
</dbReference>
<dbReference type="InterPro" id="IPR001736">
    <property type="entry name" value="PLipase_D/transphosphatidylase"/>
</dbReference>
<gene>
    <name evidence="6" type="ORF">IP92_03677</name>
</gene>
<accession>A0A562PLK6</accession>
<dbReference type="Proteomes" id="UP000315112">
    <property type="component" value="Unassembled WGS sequence"/>
</dbReference>
<keyword evidence="4" id="KW-0443">Lipid metabolism</keyword>
<dbReference type="PANTHER" id="PTHR18896">
    <property type="entry name" value="PHOSPHOLIPASE D"/>
    <property type="match status" value="1"/>
</dbReference>
<sequence length="653" mass="74120">MGMNDNADRYKQTLFYRKGLPPQQCLTQPWWVRTPEPVYSAVHACLLEPLICGENVFRSIAADIYKAKKSVDIITWGFDPGMVLVRNGSAQKGQRFGDLLRNVASRKKNPITVRILVWHDNPLSQKMMKNVPGLYGEHFPAVGCGASGYYSSAHQRYNARWFEAVAAGEIPNIDFRVRSLSIVHLNACLKNEPSVPWNANARIAAMYATHHQKMMLIDYEMPEVARGYVMGHNCVTDFWDTADHPFQSPLRERFFREEPAGLAKRYKSPEPMDFQGSGIYSPGYRLATTGAEERREALARHLDRISFVAKPYQDVSCRVRGPILADMNHNFCQAWQASDQIRSMTRELFMLALAPVRVPLRHGMRQVFPPDYDSAMVKRRAEIPWQAYVLGNGKHSAQLLRTQPEHGEKSIKECYANLTRQMRHYIFIQNQYVQYEPWAEHLKQCVQQMRSAGYSKDVYVFILTSTPERDGMDLHTYEVASGIGQSERMKVEHADAVEKARMGKAKMPISPQQMKAHGIHVVMGSLWTCAAKNEQWPLLPEEYEEIYIHAKVAIVDDVAFTIGSANLNLRSMAIDSELNLLSNAQDVAFAVRGELFNQCSTTTGPAQYGDMKKTLEAWAQQMSRNFESRSMGAALGSQIMTFYVDRKPGSPVV</sequence>
<dbReference type="GO" id="GO:0004630">
    <property type="term" value="F:phospholipase D activity"/>
    <property type="evidence" value="ECO:0007669"/>
    <property type="project" value="UniProtKB-EC"/>
</dbReference>
<dbReference type="AlphaFoldDB" id="A0A562PLK6"/>
<organism evidence="6 7">
    <name type="scientific">Pseudoduganella flava</name>
    <dbReference type="NCBI Taxonomy" id="871742"/>
    <lineage>
        <taxon>Bacteria</taxon>
        <taxon>Pseudomonadati</taxon>
        <taxon>Pseudomonadota</taxon>
        <taxon>Betaproteobacteria</taxon>
        <taxon>Burkholderiales</taxon>
        <taxon>Oxalobacteraceae</taxon>
        <taxon>Telluria group</taxon>
        <taxon>Pseudoduganella</taxon>
    </lineage>
</organism>
<dbReference type="SUPFAM" id="SSF56024">
    <property type="entry name" value="Phospholipase D/nuclease"/>
    <property type="match status" value="2"/>
</dbReference>
<dbReference type="EMBL" id="VLKW01000007">
    <property type="protein sequence ID" value="TWI45299.1"/>
    <property type="molecule type" value="Genomic_DNA"/>
</dbReference>
<dbReference type="PANTHER" id="PTHR18896:SF76">
    <property type="entry name" value="PHOSPHOLIPASE"/>
    <property type="match status" value="1"/>
</dbReference>
<evidence type="ECO:0000259" key="5">
    <source>
        <dbReference type="PROSITE" id="PS50035"/>
    </source>
</evidence>
<evidence type="ECO:0000313" key="7">
    <source>
        <dbReference type="Proteomes" id="UP000315112"/>
    </source>
</evidence>
<dbReference type="RefSeq" id="WP_229418844.1">
    <property type="nucleotide sequence ID" value="NZ_CP046904.1"/>
</dbReference>
<comment type="caution">
    <text evidence="6">The sequence shown here is derived from an EMBL/GenBank/DDBJ whole genome shotgun (WGS) entry which is preliminary data.</text>
</comment>
<keyword evidence="2" id="KW-0677">Repeat</keyword>
<evidence type="ECO:0000256" key="3">
    <source>
        <dbReference type="ARBA" id="ARBA00022801"/>
    </source>
</evidence>
<dbReference type="InterPro" id="IPR015679">
    <property type="entry name" value="PLipase_D_fam"/>
</dbReference>
<dbReference type="Gene3D" id="3.30.870.10">
    <property type="entry name" value="Endonuclease Chain A"/>
    <property type="match status" value="2"/>
</dbReference>
<proteinExistence type="predicted"/>
<evidence type="ECO:0000256" key="1">
    <source>
        <dbReference type="ARBA" id="ARBA00000798"/>
    </source>
</evidence>
<evidence type="ECO:0000256" key="4">
    <source>
        <dbReference type="ARBA" id="ARBA00023098"/>
    </source>
</evidence>
<protein>
    <recommendedName>
        <fullName evidence="5">PLD phosphodiesterase domain-containing protein</fullName>
    </recommendedName>
</protein>
<dbReference type="GO" id="GO:0009395">
    <property type="term" value="P:phospholipid catabolic process"/>
    <property type="evidence" value="ECO:0007669"/>
    <property type="project" value="TreeGrafter"/>
</dbReference>